<dbReference type="InterPro" id="IPR051395">
    <property type="entry name" value="Cytochrome_c_Peroxidase/MauG"/>
</dbReference>
<dbReference type="Pfam" id="PF03150">
    <property type="entry name" value="CCP_MauG"/>
    <property type="match status" value="1"/>
</dbReference>
<organism evidence="9 10">
    <name type="scientific">Aequorivita echinoideorum</name>
    <dbReference type="NCBI Taxonomy" id="1549647"/>
    <lineage>
        <taxon>Bacteria</taxon>
        <taxon>Pseudomonadati</taxon>
        <taxon>Bacteroidota</taxon>
        <taxon>Flavobacteriia</taxon>
        <taxon>Flavobacteriales</taxon>
        <taxon>Flavobacteriaceae</taxon>
        <taxon>Aequorivita</taxon>
    </lineage>
</organism>
<protein>
    <submittedName>
        <fullName evidence="9">Cytochrome-c peroxidase</fullName>
    </submittedName>
</protein>
<keyword evidence="4" id="KW-0732">Signal</keyword>
<keyword evidence="10" id="KW-1185">Reference proteome</keyword>
<keyword evidence="2 7" id="KW-0349">Heme</keyword>
<dbReference type="SUPFAM" id="SSF46626">
    <property type="entry name" value="Cytochrome c"/>
    <property type="match status" value="2"/>
</dbReference>
<dbReference type="Gene3D" id="1.20.1420.20">
    <property type="entry name" value="M75 peptidase, HXXE motif"/>
    <property type="match status" value="1"/>
</dbReference>
<dbReference type="InterPro" id="IPR038352">
    <property type="entry name" value="Imelysin_sf"/>
</dbReference>
<dbReference type="EMBL" id="JAHCTB010000005">
    <property type="protein sequence ID" value="MBT0608969.1"/>
    <property type="molecule type" value="Genomic_DNA"/>
</dbReference>
<feature type="domain" description="Cytochrome c" evidence="8">
    <location>
        <begin position="457"/>
        <end position="603"/>
    </location>
</feature>
<evidence type="ECO:0000256" key="3">
    <source>
        <dbReference type="ARBA" id="ARBA00022723"/>
    </source>
</evidence>
<keyword evidence="3 7" id="KW-0479">Metal-binding</keyword>
<dbReference type="Gene3D" id="1.10.760.10">
    <property type="entry name" value="Cytochrome c-like domain"/>
    <property type="match status" value="2"/>
</dbReference>
<keyword evidence="9" id="KW-0575">Peroxidase</keyword>
<evidence type="ECO:0000256" key="5">
    <source>
        <dbReference type="ARBA" id="ARBA00023002"/>
    </source>
</evidence>
<dbReference type="GO" id="GO:0004601">
    <property type="term" value="F:peroxidase activity"/>
    <property type="evidence" value="ECO:0007669"/>
    <property type="project" value="UniProtKB-KW"/>
</dbReference>
<evidence type="ECO:0000256" key="1">
    <source>
        <dbReference type="ARBA" id="ARBA00004196"/>
    </source>
</evidence>
<dbReference type="PANTHER" id="PTHR30600:SF10">
    <property type="entry name" value="BLL6722 PROTEIN"/>
    <property type="match status" value="1"/>
</dbReference>
<evidence type="ECO:0000313" key="9">
    <source>
        <dbReference type="EMBL" id="MBT0608969.1"/>
    </source>
</evidence>
<reference evidence="9 10" key="1">
    <citation type="submission" date="2021-05" db="EMBL/GenBank/DDBJ databases">
        <title>Aequorivita echinoideorum JCM 30378 genome.</title>
        <authorList>
            <person name="Zhang H."/>
            <person name="Li C."/>
        </authorList>
    </citation>
    <scope>NUCLEOTIDE SEQUENCE [LARGE SCALE GENOMIC DNA]</scope>
    <source>
        <strain evidence="9 10">JCM30378</strain>
    </source>
</reference>
<comment type="caution">
    <text evidence="9">The sequence shown here is derived from an EMBL/GenBank/DDBJ whole genome shotgun (WGS) entry which is preliminary data.</text>
</comment>
<gene>
    <name evidence="9" type="ORF">KIV10_12310</name>
</gene>
<comment type="subcellular location">
    <subcellularLocation>
        <location evidence="1">Cell envelope</location>
    </subcellularLocation>
</comment>
<keyword evidence="6 7" id="KW-0408">Iron</keyword>
<sequence>MFQTKKIKIASVLAISIFALFLYSFSSSQDQLIELSYLQRQTAAFNKQVAMLQKVAEDFKLGKTDQESVQKVVSETRMQYKKIEFFVSFRYPEYANEHFNGAPLLHIERENTRPTVLDPEGLQTMDELVFSEEAFEERTKISALATKLIATYSLLYASFPKNKNTFENDIAAMRLQLVRIYSMGITGFDTPGSLNALPEAQSSLIGLKDYFSENYQNNTIVSLFDGAIEALENENSFEDFDRLSFLKKFIDPLYKNLGQLQSSSNTVFIENTMSWNPKSISIFAEDFLNPYFFTGLKKEEDNARLRALGEDLFYDETISNNGALSCVSCHNPNKAFTDNLPKSASSIQGETVLRNAPTLLNSAYADRYFYDLRAFTLEQQAEHVIFNENEFNTAYSDILKKLNTDETYAKKFKSVFGKGEITRERFSKALASYVLSLKSWNSKFDTYVRNESNDFSSEEKNGFNLFMGKASCATCHFVPTFSGLVPPFYSENESEILGVLKNPNSEIKELDTDEGRVANQIISEEAWIYEKSFKTNTVRNVEFTAPYFHNGAYGTLEEVIDFYNEGGGAGIGLQVLNQTLAPDKLNLTDIEKKELIAFMKTLSDTSSYKK</sequence>
<name>A0ABS5S973_9FLAO</name>
<evidence type="ECO:0000313" key="10">
    <source>
        <dbReference type="Proteomes" id="UP001297092"/>
    </source>
</evidence>
<dbReference type="RefSeq" id="WP_214114187.1">
    <property type="nucleotide sequence ID" value="NZ_JAHCTB010000005.1"/>
</dbReference>
<dbReference type="PROSITE" id="PS51007">
    <property type="entry name" value="CYTC"/>
    <property type="match status" value="1"/>
</dbReference>
<evidence type="ECO:0000256" key="4">
    <source>
        <dbReference type="ARBA" id="ARBA00022729"/>
    </source>
</evidence>
<dbReference type="Proteomes" id="UP001297092">
    <property type="component" value="Unassembled WGS sequence"/>
</dbReference>
<proteinExistence type="predicted"/>
<dbReference type="PANTHER" id="PTHR30600">
    <property type="entry name" value="CYTOCHROME C PEROXIDASE-RELATED"/>
    <property type="match status" value="1"/>
</dbReference>
<evidence type="ECO:0000256" key="7">
    <source>
        <dbReference type="PROSITE-ProRule" id="PRU00433"/>
    </source>
</evidence>
<accession>A0ABS5S973</accession>
<dbReference type="InterPro" id="IPR009056">
    <property type="entry name" value="Cyt_c-like_dom"/>
</dbReference>
<evidence type="ECO:0000256" key="6">
    <source>
        <dbReference type="ARBA" id="ARBA00023004"/>
    </source>
</evidence>
<keyword evidence="5" id="KW-0560">Oxidoreductase</keyword>
<dbReference type="InterPro" id="IPR004852">
    <property type="entry name" value="Di-haem_cyt_c_peroxidsae"/>
</dbReference>
<evidence type="ECO:0000256" key="2">
    <source>
        <dbReference type="ARBA" id="ARBA00022617"/>
    </source>
</evidence>
<dbReference type="InterPro" id="IPR036909">
    <property type="entry name" value="Cyt_c-like_dom_sf"/>
</dbReference>
<evidence type="ECO:0000259" key="8">
    <source>
        <dbReference type="PROSITE" id="PS51007"/>
    </source>
</evidence>